<dbReference type="EMBL" id="JANPWB010000012">
    <property type="protein sequence ID" value="KAJ1119013.1"/>
    <property type="molecule type" value="Genomic_DNA"/>
</dbReference>
<organism evidence="2 3">
    <name type="scientific">Pleurodeles waltl</name>
    <name type="common">Iberian ribbed newt</name>
    <dbReference type="NCBI Taxonomy" id="8319"/>
    <lineage>
        <taxon>Eukaryota</taxon>
        <taxon>Metazoa</taxon>
        <taxon>Chordata</taxon>
        <taxon>Craniata</taxon>
        <taxon>Vertebrata</taxon>
        <taxon>Euteleostomi</taxon>
        <taxon>Amphibia</taxon>
        <taxon>Batrachia</taxon>
        <taxon>Caudata</taxon>
        <taxon>Salamandroidea</taxon>
        <taxon>Salamandridae</taxon>
        <taxon>Pleurodelinae</taxon>
        <taxon>Pleurodeles</taxon>
    </lineage>
</organism>
<feature type="region of interest" description="Disordered" evidence="1">
    <location>
        <begin position="39"/>
        <end position="73"/>
    </location>
</feature>
<proteinExistence type="predicted"/>
<feature type="region of interest" description="Disordered" evidence="1">
    <location>
        <begin position="89"/>
        <end position="108"/>
    </location>
</feature>
<dbReference type="AlphaFoldDB" id="A0AAV7NXA7"/>
<evidence type="ECO:0000313" key="3">
    <source>
        <dbReference type="Proteomes" id="UP001066276"/>
    </source>
</evidence>
<evidence type="ECO:0000256" key="1">
    <source>
        <dbReference type="SAM" id="MobiDB-lite"/>
    </source>
</evidence>
<protein>
    <submittedName>
        <fullName evidence="2">Uncharacterized protein</fullName>
    </submittedName>
</protein>
<reference evidence="2" key="1">
    <citation type="journal article" date="2022" name="bioRxiv">
        <title>Sequencing and chromosome-scale assembly of the giantPleurodeles waltlgenome.</title>
        <authorList>
            <person name="Brown T."/>
            <person name="Elewa A."/>
            <person name="Iarovenko S."/>
            <person name="Subramanian E."/>
            <person name="Araus A.J."/>
            <person name="Petzold A."/>
            <person name="Susuki M."/>
            <person name="Suzuki K.-i.T."/>
            <person name="Hayashi T."/>
            <person name="Toyoda A."/>
            <person name="Oliveira C."/>
            <person name="Osipova E."/>
            <person name="Leigh N.D."/>
            <person name="Simon A."/>
            <person name="Yun M.H."/>
        </authorList>
    </citation>
    <scope>NUCLEOTIDE SEQUENCE</scope>
    <source>
        <strain evidence="2">20211129_DDA</strain>
        <tissue evidence="2">Liver</tissue>
    </source>
</reference>
<sequence>MQAAASIYRATAQMGAALAGSPAVCARFRASKVADAKSSLPRSPALPIRPRVPGRFQLPTHRRQPALRGAAPQCQLSNHRRLSLLLNRNKKSSQQEQRDGAASLQPGESLSTACGAASRVSFLCCGSGPEEARGMRCMRGVRSLPCLRPESLR</sequence>
<keyword evidence="3" id="KW-1185">Reference proteome</keyword>
<dbReference type="Proteomes" id="UP001066276">
    <property type="component" value="Chromosome 8"/>
</dbReference>
<gene>
    <name evidence="2" type="ORF">NDU88_007199</name>
</gene>
<comment type="caution">
    <text evidence="2">The sequence shown here is derived from an EMBL/GenBank/DDBJ whole genome shotgun (WGS) entry which is preliminary data.</text>
</comment>
<accession>A0AAV7NXA7</accession>
<name>A0AAV7NXA7_PLEWA</name>
<evidence type="ECO:0000313" key="2">
    <source>
        <dbReference type="EMBL" id="KAJ1119013.1"/>
    </source>
</evidence>